<organism evidence="3 5">
    <name type="scientific">Medicago truncatula</name>
    <name type="common">Barrel medic</name>
    <name type="synonym">Medicago tribuloides</name>
    <dbReference type="NCBI Taxonomy" id="3880"/>
    <lineage>
        <taxon>Eukaryota</taxon>
        <taxon>Viridiplantae</taxon>
        <taxon>Streptophyta</taxon>
        <taxon>Embryophyta</taxon>
        <taxon>Tracheophyta</taxon>
        <taxon>Spermatophyta</taxon>
        <taxon>Magnoliopsida</taxon>
        <taxon>eudicotyledons</taxon>
        <taxon>Gunneridae</taxon>
        <taxon>Pentapetalae</taxon>
        <taxon>rosids</taxon>
        <taxon>fabids</taxon>
        <taxon>Fabales</taxon>
        <taxon>Fabaceae</taxon>
        <taxon>Papilionoideae</taxon>
        <taxon>50 kb inversion clade</taxon>
        <taxon>NPAAA clade</taxon>
        <taxon>Hologalegina</taxon>
        <taxon>IRL clade</taxon>
        <taxon>Trifolieae</taxon>
        <taxon>Medicago</taxon>
    </lineage>
</organism>
<dbReference type="HOGENOM" id="CLU_840371_0_0_1"/>
<accession>A0A072VHX6</accession>
<evidence type="ECO:0000313" key="3">
    <source>
        <dbReference type="EMBL" id="KEH41634.1"/>
    </source>
</evidence>
<evidence type="ECO:0000313" key="4">
    <source>
        <dbReference type="EnsemblPlants" id="KEH41634"/>
    </source>
</evidence>
<dbReference type="EnsemblPlants" id="KEH41634">
    <property type="protein sequence ID" value="KEH41634"/>
    <property type="gene ID" value="MTR_1g053075"/>
</dbReference>
<evidence type="ECO:0000256" key="1">
    <source>
        <dbReference type="SAM" id="MobiDB-lite"/>
    </source>
</evidence>
<protein>
    <recommendedName>
        <fullName evidence="2">Integrase zinc-binding domain-containing protein</fullName>
    </recommendedName>
</protein>
<name>A0A072VHX6_MEDTR</name>
<evidence type="ECO:0000259" key="2">
    <source>
        <dbReference type="Pfam" id="PF17921"/>
    </source>
</evidence>
<dbReference type="Proteomes" id="UP000002051">
    <property type="component" value="Unassembled WGS sequence"/>
</dbReference>
<evidence type="ECO:0000313" key="5">
    <source>
        <dbReference type="Proteomes" id="UP000002051"/>
    </source>
</evidence>
<dbReference type="Gene3D" id="1.10.340.70">
    <property type="match status" value="1"/>
</dbReference>
<feature type="region of interest" description="Disordered" evidence="1">
    <location>
        <begin position="227"/>
        <end position="246"/>
    </location>
</feature>
<reference evidence="3 5" key="1">
    <citation type="journal article" date="2011" name="Nature">
        <title>The Medicago genome provides insight into the evolution of rhizobial symbioses.</title>
        <authorList>
            <person name="Young N.D."/>
            <person name="Debelle F."/>
            <person name="Oldroyd G.E."/>
            <person name="Geurts R."/>
            <person name="Cannon S.B."/>
            <person name="Udvardi M.K."/>
            <person name="Benedito V.A."/>
            <person name="Mayer K.F."/>
            <person name="Gouzy J."/>
            <person name="Schoof H."/>
            <person name="Van de Peer Y."/>
            <person name="Proost S."/>
            <person name="Cook D.R."/>
            <person name="Meyers B.C."/>
            <person name="Spannagl M."/>
            <person name="Cheung F."/>
            <person name="De Mita S."/>
            <person name="Krishnakumar V."/>
            <person name="Gundlach H."/>
            <person name="Zhou S."/>
            <person name="Mudge J."/>
            <person name="Bharti A.K."/>
            <person name="Murray J.D."/>
            <person name="Naoumkina M.A."/>
            <person name="Rosen B."/>
            <person name="Silverstein K.A."/>
            <person name="Tang H."/>
            <person name="Rombauts S."/>
            <person name="Zhao P.X."/>
            <person name="Zhou P."/>
            <person name="Barbe V."/>
            <person name="Bardou P."/>
            <person name="Bechner M."/>
            <person name="Bellec A."/>
            <person name="Berger A."/>
            <person name="Berges H."/>
            <person name="Bidwell S."/>
            <person name="Bisseling T."/>
            <person name="Choisne N."/>
            <person name="Couloux A."/>
            <person name="Denny R."/>
            <person name="Deshpande S."/>
            <person name="Dai X."/>
            <person name="Doyle J.J."/>
            <person name="Dudez A.M."/>
            <person name="Farmer A.D."/>
            <person name="Fouteau S."/>
            <person name="Franken C."/>
            <person name="Gibelin C."/>
            <person name="Gish J."/>
            <person name="Goldstein S."/>
            <person name="Gonzalez A.J."/>
            <person name="Green P.J."/>
            <person name="Hallab A."/>
            <person name="Hartog M."/>
            <person name="Hua A."/>
            <person name="Humphray S.J."/>
            <person name="Jeong D.H."/>
            <person name="Jing Y."/>
            <person name="Jocker A."/>
            <person name="Kenton S.M."/>
            <person name="Kim D.J."/>
            <person name="Klee K."/>
            <person name="Lai H."/>
            <person name="Lang C."/>
            <person name="Lin S."/>
            <person name="Macmil S.L."/>
            <person name="Magdelenat G."/>
            <person name="Matthews L."/>
            <person name="McCorrison J."/>
            <person name="Monaghan E.L."/>
            <person name="Mun J.H."/>
            <person name="Najar F.Z."/>
            <person name="Nicholson C."/>
            <person name="Noirot C."/>
            <person name="O'Bleness M."/>
            <person name="Paule C.R."/>
            <person name="Poulain J."/>
            <person name="Prion F."/>
            <person name="Qin B."/>
            <person name="Qu C."/>
            <person name="Retzel E.F."/>
            <person name="Riddle C."/>
            <person name="Sallet E."/>
            <person name="Samain S."/>
            <person name="Samson N."/>
            <person name="Sanders I."/>
            <person name="Saurat O."/>
            <person name="Scarpelli C."/>
            <person name="Schiex T."/>
            <person name="Segurens B."/>
            <person name="Severin A.J."/>
            <person name="Sherrier D.J."/>
            <person name="Shi R."/>
            <person name="Sims S."/>
            <person name="Singer S.R."/>
            <person name="Sinharoy S."/>
            <person name="Sterck L."/>
            <person name="Viollet A."/>
            <person name="Wang B.B."/>
            <person name="Wang K."/>
            <person name="Wang M."/>
            <person name="Wang X."/>
            <person name="Warfsmann J."/>
            <person name="Weissenbach J."/>
            <person name="White D.D."/>
            <person name="White J.D."/>
            <person name="Wiley G.B."/>
            <person name="Wincker P."/>
            <person name="Xing Y."/>
            <person name="Yang L."/>
            <person name="Yao Z."/>
            <person name="Ying F."/>
            <person name="Zhai J."/>
            <person name="Zhou L."/>
            <person name="Zuber A."/>
            <person name="Denarie J."/>
            <person name="Dixon R.A."/>
            <person name="May G.D."/>
            <person name="Schwartz D.C."/>
            <person name="Rogers J."/>
            <person name="Quetier F."/>
            <person name="Town C.D."/>
            <person name="Roe B.A."/>
        </authorList>
    </citation>
    <scope>NUCLEOTIDE SEQUENCE [LARGE SCALE GENOMIC DNA]</scope>
    <source>
        <strain evidence="3">A17</strain>
        <strain evidence="4 5">cv. Jemalong A17</strain>
    </source>
</reference>
<gene>
    <name evidence="3" type="ordered locus">MTR_1g053075</name>
</gene>
<keyword evidence="5" id="KW-1185">Reference proteome</keyword>
<feature type="region of interest" description="Disordered" evidence="1">
    <location>
        <begin position="309"/>
        <end position="331"/>
    </location>
</feature>
<sequence length="331" mass="37796">MSHQSVKLGMLKIDSEFLNSIKEAHKIDVKFVDLLVPSNQTEDSDFKIDDQGVLRFRGRICIPDDDEMKKMILEESHRSNLSIHPGATKMYHDLKKLFWWSGLKHDVAQFVYSLKDGSDMAGILVEDLLFSEDYDRYITQFHNSRLTSSQFYCDIDAIDNLGFGFKDLLVYLNLGTFLGLKNSYDSSQIKAFYCIAERQEDRVRAAMIEEIRAGQNHEDGVLNDAEMGEAEDGSDSDYVPNSEEGDVHAQGYDLSQVLARISDLKSFMTHKFKDQDDRFGEINHMFDTQEAQLNEMKEQFHRCNTDLSGSTNDFFPNDNDAAGLLDPSTDN</sequence>
<feature type="domain" description="Integrase zinc-binding" evidence="2">
    <location>
        <begin position="65"/>
        <end position="111"/>
    </location>
</feature>
<reference evidence="4" key="3">
    <citation type="submission" date="2015-04" db="UniProtKB">
        <authorList>
            <consortium name="EnsemblPlants"/>
        </authorList>
    </citation>
    <scope>IDENTIFICATION</scope>
    <source>
        <strain evidence="4">cv. Jemalong A17</strain>
    </source>
</reference>
<dbReference type="Pfam" id="PF17921">
    <property type="entry name" value="Integrase_H2C2"/>
    <property type="match status" value="1"/>
</dbReference>
<reference evidence="3 5" key="2">
    <citation type="journal article" date="2014" name="BMC Genomics">
        <title>An improved genome release (version Mt4.0) for the model legume Medicago truncatula.</title>
        <authorList>
            <person name="Tang H."/>
            <person name="Krishnakumar V."/>
            <person name="Bidwell S."/>
            <person name="Rosen B."/>
            <person name="Chan A."/>
            <person name="Zhou S."/>
            <person name="Gentzbittel L."/>
            <person name="Childs K.L."/>
            <person name="Yandell M."/>
            <person name="Gundlach H."/>
            <person name="Mayer K.F."/>
            <person name="Schwartz D.C."/>
            <person name="Town C.D."/>
        </authorList>
    </citation>
    <scope>GENOME REANNOTATION</scope>
    <source>
        <strain evidence="3">A17</strain>
        <strain evidence="4 5">cv. Jemalong A17</strain>
    </source>
</reference>
<dbReference type="AlphaFoldDB" id="A0A072VHX6"/>
<proteinExistence type="predicted"/>
<dbReference type="InterPro" id="IPR041588">
    <property type="entry name" value="Integrase_H2C2"/>
</dbReference>
<dbReference type="EMBL" id="CM001217">
    <property type="protein sequence ID" value="KEH41634.1"/>
    <property type="molecule type" value="Genomic_DNA"/>
</dbReference>